<evidence type="ECO:0000256" key="1">
    <source>
        <dbReference type="SAM" id="MobiDB-lite"/>
    </source>
</evidence>
<feature type="region of interest" description="Disordered" evidence="1">
    <location>
        <begin position="177"/>
        <end position="264"/>
    </location>
</feature>
<proteinExistence type="predicted"/>
<sequence length="283" mass="30285">MSPLCGSLQTWVRPGVGVDTRQRLPRKSRSDSAPRQQDQVCVHSTYGVVTVVVFFIGGSPTISNFYGDLCSATAHRSHWIYGEVVVMLIVASKRDGHSINYDYGCLKAPGPDSFLGGSPPVSPQAPGVSRWERGRLSVTQTSPSRFDSLPAHRVPDLRGTVAGRVFLAGRTVSQPAGGPVCRPLAQAPSATRSEAAASTAPLLRSQGAQTREPGPGAFCVARSDPSRGGRVNRPAPSPGPGRTPRVQPPSRFCRFGRDRRPRPGACRCRFHRILRSPGARGST</sequence>
<protein>
    <submittedName>
        <fullName evidence="2">Uncharacterized protein</fullName>
    </submittedName>
</protein>
<comment type="caution">
    <text evidence="2">The sequence shown here is derived from an EMBL/GenBank/DDBJ whole genome shotgun (WGS) entry which is preliminary data.</text>
</comment>
<dbReference type="Proteomes" id="UP001066276">
    <property type="component" value="Chromosome 12"/>
</dbReference>
<dbReference type="EMBL" id="JANPWB010000016">
    <property type="protein sequence ID" value="KAJ1082867.1"/>
    <property type="molecule type" value="Genomic_DNA"/>
</dbReference>
<evidence type="ECO:0000313" key="2">
    <source>
        <dbReference type="EMBL" id="KAJ1082867.1"/>
    </source>
</evidence>
<accession>A0AAV7KVU9</accession>
<organism evidence="2 3">
    <name type="scientific">Pleurodeles waltl</name>
    <name type="common">Iberian ribbed newt</name>
    <dbReference type="NCBI Taxonomy" id="8319"/>
    <lineage>
        <taxon>Eukaryota</taxon>
        <taxon>Metazoa</taxon>
        <taxon>Chordata</taxon>
        <taxon>Craniata</taxon>
        <taxon>Vertebrata</taxon>
        <taxon>Euteleostomi</taxon>
        <taxon>Amphibia</taxon>
        <taxon>Batrachia</taxon>
        <taxon>Caudata</taxon>
        <taxon>Salamandroidea</taxon>
        <taxon>Salamandridae</taxon>
        <taxon>Pleurodelinae</taxon>
        <taxon>Pleurodeles</taxon>
    </lineage>
</organism>
<reference evidence="2" key="1">
    <citation type="journal article" date="2022" name="bioRxiv">
        <title>Sequencing and chromosome-scale assembly of the giantPleurodeles waltlgenome.</title>
        <authorList>
            <person name="Brown T."/>
            <person name="Elewa A."/>
            <person name="Iarovenko S."/>
            <person name="Subramanian E."/>
            <person name="Araus A.J."/>
            <person name="Petzold A."/>
            <person name="Susuki M."/>
            <person name="Suzuki K.-i.T."/>
            <person name="Hayashi T."/>
            <person name="Toyoda A."/>
            <person name="Oliveira C."/>
            <person name="Osipova E."/>
            <person name="Leigh N.D."/>
            <person name="Simon A."/>
            <person name="Yun M.H."/>
        </authorList>
    </citation>
    <scope>NUCLEOTIDE SEQUENCE</scope>
    <source>
        <strain evidence="2">20211129_DDA</strain>
        <tissue evidence="2">Liver</tissue>
    </source>
</reference>
<gene>
    <name evidence="2" type="ORF">NDU88_003031</name>
</gene>
<keyword evidence="3" id="KW-1185">Reference proteome</keyword>
<name>A0AAV7KVU9_PLEWA</name>
<feature type="compositionally biased region" description="Low complexity" evidence="1">
    <location>
        <begin position="185"/>
        <end position="201"/>
    </location>
</feature>
<dbReference type="AlphaFoldDB" id="A0AAV7KVU9"/>
<evidence type="ECO:0000313" key="3">
    <source>
        <dbReference type="Proteomes" id="UP001066276"/>
    </source>
</evidence>